<dbReference type="OrthoDB" id="244576at2759"/>
<evidence type="ECO:0000313" key="1">
    <source>
        <dbReference type="EMBL" id="ESL10907.1"/>
    </source>
</evidence>
<organism evidence="1 2">
    <name type="scientific">Trypanosoma rangeli SC58</name>
    <dbReference type="NCBI Taxonomy" id="429131"/>
    <lineage>
        <taxon>Eukaryota</taxon>
        <taxon>Discoba</taxon>
        <taxon>Euglenozoa</taxon>
        <taxon>Kinetoplastea</taxon>
        <taxon>Metakinetoplastina</taxon>
        <taxon>Trypanosomatida</taxon>
        <taxon>Trypanosomatidae</taxon>
        <taxon>Trypanosoma</taxon>
        <taxon>Herpetosoma</taxon>
    </lineage>
</organism>
<keyword evidence="2" id="KW-1185">Reference proteome</keyword>
<dbReference type="AlphaFoldDB" id="A0A061JC94"/>
<dbReference type="Proteomes" id="UP000031737">
    <property type="component" value="Unassembled WGS sequence"/>
</dbReference>
<comment type="caution">
    <text evidence="1">The sequence shown here is derived from an EMBL/GenBank/DDBJ whole genome shotgun (WGS) entry which is preliminary data.</text>
</comment>
<sequence length="779" mass="84343">MVSTRSSTHRERDETRRLLLDGESLQGQLLSGLSLLTLTSDSNAPHMAVSSGPLRLRLVMCFMEVASKYPALSTLLLECPRRLDDILGEELMHWLREESALILSSSSKSHIPPRGLCHHVSAESPSTMDVASDPGRECSICAWTAQWPCDFWEAVEKGAVNIIVCCALNAFPSCLIPHLRRSPFQLPSDAAIGAEQWIHVIGHITGVFFLHRESSDPAPMLEFQPLLYNYNGVVGQLPLWLDLSLLPLTELRAVAVVGERIQVLGLLEVACGQMGTTLYSRRRCTFAAAPSSSSSSSFIASAGQLVIEARAVRTAKFASPWLQDTFMKTAASATCPSFSPEVESMFAAKHEWEVASFLQARCSWESVAGAAAFALARGSGGVSHEKEPNGSCRVEALLAASRVFVLPTALWVAVGIVFTSATVQVDSIAASVVGPSDSLSVLQAFLLALASETNIVMPLIHGVEGALLPTYTRIATSQVNIPVTVEVGRHIECVRGGLLNMASQRILFAPSLHALTASALHAVQGIIKQHRHVVVREGGQRVGCRAAVAFIGMTQESMLVHDRQLFCFMERGDVVIHLPSTSPAGPVEDDHLAMLELLSNKAAGNERFEMVTLDRMCLFKNQWLTWCGLALQPSVDEPTLPQISPACASLIYSFFFTAKATCAEAVDASMMTTLVKLTCAHALLRQRVHPSERHGEMQTTVALACACGVKMRENSESTALVDAVAAIALCDASLNFLAGVSLMGESFTLDHMLSDAHFDVMQFAKELYTHLLSHMPTPM</sequence>
<name>A0A061JC94_TRYRA</name>
<gene>
    <name evidence="1" type="ORF">TRSC58_01352</name>
</gene>
<accession>A0A061JC94</accession>
<dbReference type="VEuPathDB" id="TriTrypDB:TRSC58_01352"/>
<evidence type="ECO:0000313" key="2">
    <source>
        <dbReference type="Proteomes" id="UP000031737"/>
    </source>
</evidence>
<proteinExistence type="predicted"/>
<dbReference type="EMBL" id="AUPL01001352">
    <property type="protein sequence ID" value="ESL10907.1"/>
    <property type="molecule type" value="Genomic_DNA"/>
</dbReference>
<reference evidence="1 2" key="1">
    <citation type="submission" date="2013-07" db="EMBL/GenBank/DDBJ databases">
        <authorList>
            <person name="Stoco P.H."/>
            <person name="Wagner G."/>
            <person name="Gerber A."/>
            <person name="Zaha A."/>
            <person name="Thompson C."/>
            <person name="Bartholomeu D.C."/>
            <person name="Luckemeyer D.D."/>
            <person name="Bahia D."/>
            <person name="Loreto E."/>
            <person name="Prestes E.B."/>
            <person name="Lima F.M."/>
            <person name="Rodrigues-Luiz G."/>
            <person name="Vallejo G.A."/>
            <person name="Filho J.F."/>
            <person name="Monteiro K.M."/>
            <person name="Tyler K.M."/>
            <person name="de Almeida L.G."/>
            <person name="Ortiz M.F."/>
            <person name="Siervo M.A."/>
            <person name="de Moraes M.H."/>
            <person name="Cunha O.L."/>
            <person name="Mendonca-Neto R."/>
            <person name="Silva R."/>
            <person name="Teixeira S.M."/>
            <person name="Murta S.M."/>
            <person name="Sincero T.C."/>
            <person name="Mendes T.A."/>
            <person name="Urmenyi T.P."/>
            <person name="Silva V.G."/>
            <person name="da Rocha W.D."/>
            <person name="Andersson B."/>
            <person name="Romanha A.J."/>
            <person name="Steindel M."/>
            <person name="de Vasconcelos A.T."/>
            <person name="Grisard E.C."/>
        </authorList>
    </citation>
    <scope>NUCLEOTIDE SEQUENCE [LARGE SCALE GENOMIC DNA]</scope>
    <source>
        <strain evidence="1 2">SC58</strain>
    </source>
</reference>
<protein>
    <submittedName>
        <fullName evidence="1">Uncharacterized protein</fullName>
    </submittedName>
</protein>